<accession>A0A3E1K857</accession>
<comment type="catalytic activity">
    <reaction evidence="1">
        <text>ATP + protein L-histidine = ADP + protein N-phospho-L-histidine.</text>
        <dbReference type="EC" id="2.7.13.3"/>
    </reaction>
</comment>
<dbReference type="InterPro" id="IPR036890">
    <property type="entry name" value="HATPase_C_sf"/>
</dbReference>
<dbReference type="SMART" id="SM00388">
    <property type="entry name" value="HisKA"/>
    <property type="match status" value="1"/>
</dbReference>
<evidence type="ECO:0000313" key="8">
    <source>
        <dbReference type="EMBL" id="RFF30209.1"/>
    </source>
</evidence>
<keyword evidence="3" id="KW-0597">Phosphoprotein</keyword>
<keyword evidence="4" id="KW-0808">Transferase</keyword>
<dbReference type="InterPro" id="IPR003661">
    <property type="entry name" value="HisK_dim/P_dom"/>
</dbReference>
<keyword evidence="9" id="KW-1185">Reference proteome</keyword>
<dbReference type="PRINTS" id="PR00344">
    <property type="entry name" value="BCTRLSENSOR"/>
</dbReference>
<dbReference type="PANTHER" id="PTHR43711">
    <property type="entry name" value="TWO-COMPONENT HISTIDINE KINASE"/>
    <property type="match status" value="1"/>
</dbReference>
<dbReference type="AlphaFoldDB" id="A0A3E1K857"/>
<dbReference type="InterPro" id="IPR005467">
    <property type="entry name" value="His_kinase_dom"/>
</dbReference>
<comment type="caution">
    <text evidence="8">The sequence shown here is derived from an EMBL/GenBank/DDBJ whole genome shotgun (WGS) entry which is preliminary data.</text>
</comment>
<evidence type="ECO:0000256" key="3">
    <source>
        <dbReference type="ARBA" id="ARBA00022553"/>
    </source>
</evidence>
<dbReference type="InterPro" id="IPR004358">
    <property type="entry name" value="Sig_transdc_His_kin-like_C"/>
</dbReference>
<dbReference type="Gene3D" id="3.30.565.10">
    <property type="entry name" value="Histidine kinase-like ATPase, C-terminal domain"/>
    <property type="match status" value="1"/>
</dbReference>
<dbReference type="GO" id="GO:0000155">
    <property type="term" value="F:phosphorelay sensor kinase activity"/>
    <property type="evidence" value="ECO:0007669"/>
    <property type="project" value="InterPro"/>
</dbReference>
<keyword evidence="6" id="KW-0902">Two-component regulatory system</keyword>
<evidence type="ECO:0000256" key="5">
    <source>
        <dbReference type="ARBA" id="ARBA00022777"/>
    </source>
</evidence>
<keyword evidence="5" id="KW-0418">Kinase</keyword>
<dbReference type="SMART" id="SM00387">
    <property type="entry name" value="HATPase_c"/>
    <property type="match status" value="1"/>
</dbReference>
<evidence type="ECO:0000256" key="4">
    <source>
        <dbReference type="ARBA" id="ARBA00022679"/>
    </source>
</evidence>
<dbReference type="PANTHER" id="PTHR43711:SF1">
    <property type="entry name" value="HISTIDINE KINASE 1"/>
    <property type="match status" value="1"/>
</dbReference>
<dbReference type="EC" id="2.7.13.3" evidence="2"/>
<protein>
    <recommendedName>
        <fullName evidence="2">histidine kinase</fullName>
        <ecNumber evidence="2">2.7.13.3</ecNumber>
    </recommendedName>
</protein>
<dbReference type="SUPFAM" id="SSF55874">
    <property type="entry name" value="ATPase domain of HSP90 chaperone/DNA topoisomerase II/histidine kinase"/>
    <property type="match status" value="1"/>
</dbReference>
<dbReference type="Pfam" id="PF02518">
    <property type="entry name" value="HATPase_c"/>
    <property type="match status" value="1"/>
</dbReference>
<dbReference type="PROSITE" id="PS50109">
    <property type="entry name" value="HIS_KIN"/>
    <property type="match status" value="1"/>
</dbReference>
<dbReference type="EMBL" id="QUZK01000037">
    <property type="protein sequence ID" value="RFF30209.1"/>
    <property type="molecule type" value="Genomic_DNA"/>
</dbReference>
<evidence type="ECO:0000256" key="6">
    <source>
        <dbReference type="ARBA" id="ARBA00023012"/>
    </source>
</evidence>
<dbReference type="RefSeq" id="WP_116650810.1">
    <property type="nucleotide sequence ID" value="NZ_QUZK01000037.1"/>
</dbReference>
<gene>
    <name evidence="8" type="ORF">DZC52_09015</name>
</gene>
<evidence type="ECO:0000256" key="2">
    <source>
        <dbReference type="ARBA" id="ARBA00012438"/>
    </source>
</evidence>
<evidence type="ECO:0000259" key="7">
    <source>
        <dbReference type="PROSITE" id="PS50109"/>
    </source>
</evidence>
<dbReference type="Gene3D" id="1.10.287.130">
    <property type="match status" value="1"/>
</dbReference>
<dbReference type="OrthoDB" id="9789238at2"/>
<proteinExistence type="predicted"/>
<dbReference type="Proteomes" id="UP000260351">
    <property type="component" value="Unassembled WGS sequence"/>
</dbReference>
<evidence type="ECO:0000256" key="1">
    <source>
        <dbReference type="ARBA" id="ARBA00000085"/>
    </source>
</evidence>
<feature type="domain" description="Histidine kinase" evidence="7">
    <location>
        <begin position="123"/>
        <end position="332"/>
    </location>
</feature>
<dbReference type="InterPro" id="IPR003594">
    <property type="entry name" value="HATPase_dom"/>
</dbReference>
<reference evidence="8 9" key="1">
    <citation type="submission" date="2018-08" db="EMBL/GenBank/DDBJ databases">
        <title>Wenzhouxiangella salilacus sp. nov., a novel bacterium isolated from a saline lake in Xinjiang Province, China.</title>
        <authorList>
            <person name="Han S."/>
        </authorList>
    </citation>
    <scope>NUCLEOTIDE SEQUENCE [LARGE SCALE GENOMIC DNA]</scope>
    <source>
        <strain evidence="8 9">XDB06</strain>
    </source>
</reference>
<sequence length="348" mass="37493">MRHFDPDELATGLVRVAADGRIEWFNRSANALLAPPGASLGRCPIHQISPALGEWVRQVNGQGRSLYAPEALLEEAGSVVDAYLHPSGESVLIELHPVAERVRQREMADRADRQQALSLMTRRLAHELRNPLAGVRGAAQLIAARGSDETSSRHAAMIQREVDRITALIERFAGNGERRTAPVNLHRVLAQTAELVAAEQHGGLRVERDFDPSIPELAADEGQVHQLFLNLLRNAAQAGAGVVRLTTRIEHGSPLMDRPGGHAARIDVDDDGHGVPEALREKLFLPLVSGRDQGSGFGLAIVQQIARAHGGLVEYVPLEAGSRFRVRLPLDPAVSGDDGQATGESADG</sequence>
<dbReference type="InterPro" id="IPR050736">
    <property type="entry name" value="Sensor_HK_Regulatory"/>
</dbReference>
<name>A0A3E1K857_9GAMM</name>
<dbReference type="SUPFAM" id="SSF47384">
    <property type="entry name" value="Homodimeric domain of signal transducing histidine kinase"/>
    <property type="match status" value="1"/>
</dbReference>
<dbReference type="Pfam" id="PF00512">
    <property type="entry name" value="HisKA"/>
    <property type="match status" value="1"/>
</dbReference>
<dbReference type="CDD" id="cd00082">
    <property type="entry name" value="HisKA"/>
    <property type="match status" value="1"/>
</dbReference>
<dbReference type="InterPro" id="IPR036097">
    <property type="entry name" value="HisK_dim/P_sf"/>
</dbReference>
<organism evidence="8 9">
    <name type="scientific">Wenzhouxiangella sediminis</name>
    <dbReference type="NCBI Taxonomy" id="1792836"/>
    <lineage>
        <taxon>Bacteria</taxon>
        <taxon>Pseudomonadati</taxon>
        <taxon>Pseudomonadota</taxon>
        <taxon>Gammaproteobacteria</taxon>
        <taxon>Chromatiales</taxon>
        <taxon>Wenzhouxiangellaceae</taxon>
        <taxon>Wenzhouxiangella</taxon>
    </lineage>
</organism>
<evidence type="ECO:0000313" key="9">
    <source>
        <dbReference type="Proteomes" id="UP000260351"/>
    </source>
</evidence>